<reference evidence="3 4" key="1">
    <citation type="submission" date="2024-08" db="EMBL/GenBank/DDBJ databases">
        <title>Insights into the chromosomal genome structure of Flemingia macrophylla.</title>
        <authorList>
            <person name="Ding Y."/>
            <person name="Zhao Y."/>
            <person name="Bi W."/>
            <person name="Wu M."/>
            <person name="Zhao G."/>
            <person name="Gong Y."/>
            <person name="Li W."/>
            <person name="Zhang P."/>
        </authorList>
    </citation>
    <scope>NUCLEOTIDE SEQUENCE [LARGE SCALE GENOMIC DNA]</scope>
    <source>
        <strain evidence="3">DYQJB</strain>
        <tissue evidence="3">Leaf</tissue>
    </source>
</reference>
<evidence type="ECO:0000313" key="3">
    <source>
        <dbReference type="EMBL" id="KAL2339361.1"/>
    </source>
</evidence>
<dbReference type="InterPro" id="IPR025799">
    <property type="entry name" value="Arg_MeTrfase"/>
</dbReference>
<protein>
    <submittedName>
        <fullName evidence="3">Uncharacterized protein</fullName>
    </submittedName>
</protein>
<name>A0ABD1MUN6_9FABA</name>
<dbReference type="InterPro" id="IPR029063">
    <property type="entry name" value="SAM-dependent_MTases_sf"/>
</dbReference>
<keyword evidence="1" id="KW-0949">S-adenosyl-L-methionine</keyword>
<sequence length="286" mass="31506">MFPSENHSNGYQHLSAGMGMGMGMGHSHRERVRRGTRRSRASPSSHSLRVCDDQRQSQHHRPPCTDFDVAYFHSYSHLGIHHEMIKDRVRTETYRDAIMQHQSFIAGKAGAKRLSIVDVAALGCYGEVAAEHFGIMGGVTQSGAAAVVAFSFVQEGYELLFCAGQVTGRVFQFGTSLWNGFGPQSALIFTSLTSELRTTNNFENLHAANLVRRPPLTLISHALCCECLSCQVYAIDASDIALQATEVVKANNLSDVVLVLHGRVEDVEIDEEVDVNFRMDGLYASI</sequence>
<gene>
    <name evidence="3" type="ORF">Fmac_007301</name>
</gene>
<dbReference type="AlphaFoldDB" id="A0ABD1MUN6"/>
<dbReference type="Proteomes" id="UP001603857">
    <property type="component" value="Unassembled WGS sequence"/>
</dbReference>
<dbReference type="Gene3D" id="3.40.50.150">
    <property type="entry name" value="Vaccinia Virus protein VP39"/>
    <property type="match status" value="2"/>
</dbReference>
<dbReference type="SUPFAM" id="SSF53335">
    <property type="entry name" value="S-adenosyl-L-methionine-dependent methyltransferases"/>
    <property type="match status" value="1"/>
</dbReference>
<evidence type="ECO:0000256" key="1">
    <source>
        <dbReference type="ARBA" id="ARBA00022691"/>
    </source>
</evidence>
<evidence type="ECO:0000313" key="4">
    <source>
        <dbReference type="Proteomes" id="UP001603857"/>
    </source>
</evidence>
<accession>A0ABD1MUN6</accession>
<proteinExistence type="predicted"/>
<feature type="compositionally biased region" description="Polar residues" evidence="2">
    <location>
        <begin position="1"/>
        <end position="12"/>
    </location>
</feature>
<keyword evidence="4" id="KW-1185">Reference proteome</keyword>
<feature type="region of interest" description="Disordered" evidence="2">
    <location>
        <begin position="1"/>
        <end position="62"/>
    </location>
</feature>
<feature type="compositionally biased region" description="Basic residues" evidence="2">
    <location>
        <begin position="26"/>
        <end position="40"/>
    </location>
</feature>
<dbReference type="PANTHER" id="PTHR11006:SF73">
    <property type="entry name" value="PROTEIN ARGININE N-METHYLTRANSFERASE 6"/>
    <property type="match status" value="1"/>
</dbReference>
<dbReference type="PANTHER" id="PTHR11006">
    <property type="entry name" value="PROTEIN ARGININE N-METHYLTRANSFERASE"/>
    <property type="match status" value="1"/>
</dbReference>
<evidence type="ECO:0000256" key="2">
    <source>
        <dbReference type="SAM" id="MobiDB-lite"/>
    </source>
</evidence>
<organism evidence="3 4">
    <name type="scientific">Flemingia macrophylla</name>
    <dbReference type="NCBI Taxonomy" id="520843"/>
    <lineage>
        <taxon>Eukaryota</taxon>
        <taxon>Viridiplantae</taxon>
        <taxon>Streptophyta</taxon>
        <taxon>Embryophyta</taxon>
        <taxon>Tracheophyta</taxon>
        <taxon>Spermatophyta</taxon>
        <taxon>Magnoliopsida</taxon>
        <taxon>eudicotyledons</taxon>
        <taxon>Gunneridae</taxon>
        <taxon>Pentapetalae</taxon>
        <taxon>rosids</taxon>
        <taxon>fabids</taxon>
        <taxon>Fabales</taxon>
        <taxon>Fabaceae</taxon>
        <taxon>Papilionoideae</taxon>
        <taxon>50 kb inversion clade</taxon>
        <taxon>NPAAA clade</taxon>
        <taxon>indigoferoid/millettioid clade</taxon>
        <taxon>Phaseoleae</taxon>
        <taxon>Flemingia</taxon>
    </lineage>
</organism>
<dbReference type="EMBL" id="JBGMDY010000003">
    <property type="protein sequence ID" value="KAL2339361.1"/>
    <property type="molecule type" value="Genomic_DNA"/>
</dbReference>
<comment type="caution">
    <text evidence="3">The sequence shown here is derived from an EMBL/GenBank/DDBJ whole genome shotgun (WGS) entry which is preliminary data.</text>
</comment>